<keyword evidence="2" id="KW-0249">Electron transport</keyword>
<sequence length="134" mass="15345">MDELELIRQKKIREMMQKMSGEENARNVLNSPVKLTSSNFNEIIKNNENVVVDFWAEWCMPCRMIAPVVEELAKEYAGKVVFGKLNTDENPAIASRYGISAIPTLIFFKKGKPVDQIVGAMPKSELKRWVERNI</sequence>
<dbReference type="AlphaFoldDB" id="A0A7C2S9E8"/>
<dbReference type="SUPFAM" id="SSF52833">
    <property type="entry name" value="Thioredoxin-like"/>
    <property type="match status" value="1"/>
</dbReference>
<gene>
    <name evidence="6" type="primary">trxA</name>
    <name evidence="6" type="ORF">ENN70_07720</name>
</gene>
<evidence type="ECO:0000256" key="2">
    <source>
        <dbReference type="ARBA" id="ARBA00022982"/>
    </source>
</evidence>
<comment type="caution">
    <text evidence="6">The sequence shown here is derived from an EMBL/GenBank/DDBJ whole genome shotgun (WGS) entry which is preliminary data.</text>
</comment>
<evidence type="ECO:0000256" key="1">
    <source>
        <dbReference type="ARBA" id="ARBA00022448"/>
    </source>
</evidence>
<dbReference type="InterPro" id="IPR036249">
    <property type="entry name" value="Thioredoxin-like_sf"/>
</dbReference>
<dbReference type="Pfam" id="PF00085">
    <property type="entry name" value="Thioredoxin"/>
    <property type="match status" value="1"/>
</dbReference>
<dbReference type="PANTHER" id="PTHR45663">
    <property type="entry name" value="GEO12009P1"/>
    <property type="match status" value="1"/>
</dbReference>
<dbReference type="GO" id="GO:0005737">
    <property type="term" value="C:cytoplasm"/>
    <property type="evidence" value="ECO:0007669"/>
    <property type="project" value="TreeGrafter"/>
</dbReference>
<dbReference type="GO" id="GO:0015035">
    <property type="term" value="F:protein-disulfide reductase activity"/>
    <property type="evidence" value="ECO:0007669"/>
    <property type="project" value="InterPro"/>
</dbReference>
<dbReference type="CDD" id="cd02947">
    <property type="entry name" value="TRX_family"/>
    <property type="match status" value="1"/>
</dbReference>
<dbReference type="InterPro" id="IPR013766">
    <property type="entry name" value="Thioredoxin_domain"/>
</dbReference>
<name>A0A7C2S9E8_ARCFL</name>
<dbReference type="InterPro" id="IPR005746">
    <property type="entry name" value="Thioredoxin"/>
</dbReference>
<dbReference type="NCBIfam" id="TIGR01068">
    <property type="entry name" value="thioredoxin"/>
    <property type="match status" value="1"/>
</dbReference>
<keyword evidence="3" id="KW-1015">Disulfide bond</keyword>
<proteinExistence type="predicted"/>
<evidence type="ECO:0000313" key="6">
    <source>
        <dbReference type="EMBL" id="HET21929.1"/>
    </source>
</evidence>
<keyword evidence="4" id="KW-0676">Redox-active center</keyword>
<feature type="domain" description="Thioredoxin" evidence="5">
    <location>
        <begin position="5"/>
        <end position="134"/>
    </location>
</feature>
<evidence type="ECO:0000256" key="3">
    <source>
        <dbReference type="ARBA" id="ARBA00023157"/>
    </source>
</evidence>
<protein>
    <submittedName>
        <fullName evidence="6">Thioredoxin</fullName>
    </submittedName>
</protein>
<organism evidence="6">
    <name type="scientific">Archaeoglobus fulgidus</name>
    <dbReference type="NCBI Taxonomy" id="2234"/>
    <lineage>
        <taxon>Archaea</taxon>
        <taxon>Methanobacteriati</taxon>
        <taxon>Methanobacteriota</taxon>
        <taxon>Archaeoglobi</taxon>
        <taxon>Archaeoglobales</taxon>
        <taxon>Archaeoglobaceae</taxon>
        <taxon>Archaeoglobus</taxon>
    </lineage>
</organism>
<dbReference type="EMBL" id="DSCQ01000098">
    <property type="protein sequence ID" value="HET21929.1"/>
    <property type="molecule type" value="Genomic_DNA"/>
</dbReference>
<evidence type="ECO:0000259" key="5">
    <source>
        <dbReference type="PROSITE" id="PS51352"/>
    </source>
</evidence>
<dbReference type="PRINTS" id="PR00421">
    <property type="entry name" value="THIOREDOXIN"/>
</dbReference>
<dbReference type="Gene3D" id="3.40.30.10">
    <property type="entry name" value="Glutaredoxin"/>
    <property type="match status" value="1"/>
</dbReference>
<dbReference type="FunFam" id="3.40.30.10:FF:000001">
    <property type="entry name" value="Thioredoxin"/>
    <property type="match status" value="1"/>
</dbReference>
<accession>A0A7C2S9E8</accession>
<reference evidence="6" key="1">
    <citation type="journal article" date="2020" name="mSystems">
        <title>Genome- and Community-Level Interaction Insights into Carbon Utilization and Element Cycling Functions of Hydrothermarchaeota in Hydrothermal Sediment.</title>
        <authorList>
            <person name="Zhou Z."/>
            <person name="Liu Y."/>
            <person name="Xu W."/>
            <person name="Pan J."/>
            <person name="Luo Z.H."/>
            <person name="Li M."/>
        </authorList>
    </citation>
    <scope>NUCLEOTIDE SEQUENCE [LARGE SCALE GENOMIC DNA]</scope>
    <source>
        <strain evidence="6">SpSt-12</strain>
    </source>
</reference>
<dbReference type="PANTHER" id="PTHR45663:SF11">
    <property type="entry name" value="GEO12009P1"/>
    <property type="match status" value="1"/>
</dbReference>
<dbReference type="PROSITE" id="PS51352">
    <property type="entry name" value="THIOREDOXIN_2"/>
    <property type="match status" value="1"/>
</dbReference>
<evidence type="ECO:0000256" key="4">
    <source>
        <dbReference type="ARBA" id="ARBA00023284"/>
    </source>
</evidence>
<keyword evidence="1" id="KW-0813">Transport</keyword>